<dbReference type="InterPro" id="IPR018476">
    <property type="entry name" value="GlyceroP-diester-Pdiesterase_M"/>
</dbReference>
<dbReference type="SUPFAM" id="SSF51695">
    <property type="entry name" value="PLC-like phosphodiesterases"/>
    <property type="match status" value="1"/>
</dbReference>
<proteinExistence type="predicted"/>
<sequence>LLVYYNFYVVIQIVILEYRKQSYHLKDIVLKSFQDLKNIHKPTFILSGLYLILLLPLVHVGYLNNYIPRWNIPPFIFKELQLTGLGQILIFFIYMLYYGLFIVMIFVPFYLVIEHDSLITAVKKSYQMIKQITFHQKIQILLWIVVWVVIENIMMSLLPYPLLHNRDFNIYFIKYFVHFASFRYSVIQYIIVFLLSVIAMIFFLRFLASLFCQYETHFMTIQDVQMDTTRLQQTLANIQNHFTSLIEKIKQRVFQIQWIQTYKKTIRLICIVCVIVGSFVYLHQDSRLHKPYVIGHRGSGYVIENTFEAVENANQCGSDFAEIDIQLSQDQIPVVYHDTTMSRLSDSSSPVSKLSAQEFENLSLHDQGLTASPITLEHLIQKMQEQQLDVKLLIEFKPTNDNYRKMVDEVVKIIQKYHFESQAIFMSLHYQSVAYLQHLYPKWWVGYCIYGSIGDIDNSIWDMDIDFLAIEENRASTSLIQKATSQMIPIYIWTVDNNKKMKQYLDMGVSGLITNYPDKGRKAIDEYLKEHPYSYYYEDIEKAGYPA</sequence>
<protein>
    <submittedName>
        <fullName evidence="3">Glycerophosphodiester phosphodiesterase family protein</fullName>
    </submittedName>
</protein>
<feature type="transmembrane region" description="Helical" evidence="1">
    <location>
        <begin position="84"/>
        <end position="113"/>
    </location>
</feature>
<feature type="domain" description="GP-PDE" evidence="2">
    <location>
        <begin position="291"/>
        <end position="524"/>
    </location>
</feature>
<feature type="transmembrane region" description="Helical" evidence="1">
    <location>
        <begin position="182"/>
        <end position="204"/>
    </location>
</feature>
<dbReference type="EMBL" id="JAUDCK010000007">
    <property type="protein sequence ID" value="MDM8195305.1"/>
    <property type="molecule type" value="Genomic_DNA"/>
</dbReference>
<dbReference type="Pfam" id="PF10110">
    <property type="entry name" value="GPDPase_memb"/>
    <property type="match status" value="1"/>
</dbReference>
<keyword evidence="4" id="KW-1185">Reference proteome</keyword>
<feature type="transmembrane region" description="Helical" evidence="1">
    <location>
        <begin position="265"/>
        <end position="282"/>
    </location>
</feature>
<dbReference type="RefSeq" id="WP_289527287.1">
    <property type="nucleotide sequence ID" value="NZ_JAUDCK010000007.1"/>
</dbReference>
<accession>A0ABT7UGN6</accession>
<gene>
    <name evidence="3" type="ORF">QUV98_03105</name>
</gene>
<evidence type="ECO:0000313" key="3">
    <source>
        <dbReference type="EMBL" id="MDM8195305.1"/>
    </source>
</evidence>
<comment type="caution">
    <text evidence="3">The sequence shown here is derived from an EMBL/GenBank/DDBJ whole genome shotgun (WGS) entry which is preliminary data.</text>
</comment>
<organism evidence="3 4">
    <name type="scientific">Massilimicrobiota timonensis</name>
    <dbReference type="NCBI Taxonomy" id="1776392"/>
    <lineage>
        <taxon>Bacteria</taxon>
        <taxon>Bacillati</taxon>
        <taxon>Bacillota</taxon>
        <taxon>Erysipelotrichia</taxon>
        <taxon>Erysipelotrichales</taxon>
        <taxon>Erysipelotrichaceae</taxon>
        <taxon>Massilimicrobiota</taxon>
    </lineage>
</organism>
<dbReference type="PROSITE" id="PS51704">
    <property type="entry name" value="GP_PDE"/>
    <property type="match status" value="1"/>
</dbReference>
<keyword evidence="1" id="KW-0812">Transmembrane</keyword>
<evidence type="ECO:0000256" key="1">
    <source>
        <dbReference type="SAM" id="Phobius"/>
    </source>
</evidence>
<feature type="transmembrane region" description="Helical" evidence="1">
    <location>
        <begin position="44"/>
        <end position="64"/>
    </location>
</feature>
<keyword evidence="1" id="KW-0472">Membrane</keyword>
<evidence type="ECO:0000259" key="2">
    <source>
        <dbReference type="PROSITE" id="PS51704"/>
    </source>
</evidence>
<dbReference type="Proteomes" id="UP001529275">
    <property type="component" value="Unassembled WGS sequence"/>
</dbReference>
<dbReference type="PANTHER" id="PTHR46211">
    <property type="entry name" value="GLYCEROPHOSPHORYL DIESTER PHOSPHODIESTERASE"/>
    <property type="match status" value="1"/>
</dbReference>
<dbReference type="PANTHER" id="PTHR46211:SF8">
    <property type="entry name" value="PHOSPHODIESTERASE"/>
    <property type="match status" value="1"/>
</dbReference>
<dbReference type="Pfam" id="PF03009">
    <property type="entry name" value="GDPD"/>
    <property type="match status" value="1"/>
</dbReference>
<dbReference type="Gene3D" id="3.20.20.190">
    <property type="entry name" value="Phosphatidylinositol (PI) phosphodiesterase"/>
    <property type="match status" value="1"/>
</dbReference>
<evidence type="ECO:0000313" key="4">
    <source>
        <dbReference type="Proteomes" id="UP001529275"/>
    </source>
</evidence>
<dbReference type="InterPro" id="IPR017946">
    <property type="entry name" value="PLC-like_Pdiesterase_TIM-brl"/>
</dbReference>
<feature type="non-terminal residue" evidence="3">
    <location>
        <position position="1"/>
    </location>
</feature>
<feature type="transmembrane region" description="Helical" evidence="1">
    <location>
        <begin position="140"/>
        <end position="162"/>
    </location>
</feature>
<name>A0ABT7UGN6_9FIRM</name>
<keyword evidence="1" id="KW-1133">Transmembrane helix</keyword>
<reference evidence="4" key="1">
    <citation type="submission" date="2023-06" db="EMBL/GenBank/DDBJ databases">
        <title>Identification and characterization of horizontal gene transfer across gut microbiota members of farm animals based on homology search.</title>
        <authorList>
            <person name="Zeman M."/>
            <person name="Kubasova T."/>
            <person name="Jahodarova E."/>
            <person name="Nykrynova M."/>
            <person name="Rychlik I."/>
        </authorList>
    </citation>
    <scope>NUCLEOTIDE SEQUENCE [LARGE SCALE GENOMIC DNA]</scope>
    <source>
        <strain evidence="4">ET341</strain>
    </source>
</reference>
<dbReference type="InterPro" id="IPR030395">
    <property type="entry name" value="GP_PDE_dom"/>
</dbReference>